<evidence type="ECO:0000313" key="3">
    <source>
        <dbReference type="Proteomes" id="UP000287651"/>
    </source>
</evidence>
<comment type="caution">
    <text evidence="2">The sequence shown here is derived from an EMBL/GenBank/DDBJ whole genome shotgun (WGS) entry which is preliminary data.</text>
</comment>
<gene>
    <name evidence="2" type="ORF">B296_00056629</name>
</gene>
<organism evidence="2 3">
    <name type="scientific">Ensete ventricosum</name>
    <name type="common">Abyssinian banana</name>
    <name type="synonym">Musa ensete</name>
    <dbReference type="NCBI Taxonomy" id="4639"/>
    <lineage>
        <taxon>Eukaryota</taxon>
        <taxon>Viridiplantae</taxon>
        <taxon>Streptophyta</taxon>
        <taxon>Embryophyta</taxon>
        <taxon>Tracheophyta</taxon>
        <taxon>Spermatophyta</taxon>
        <taxon>Magnoliopsida</taxon>
        <taxon>Liliopsida</taxon>
        <taxon>Zingiberales</taxon>
        <taxon>Musaceae</taxon>
        <taxon>Ensete</taxon>
    </lineage>
</organism>
<feature type="region of interest" description="Disordered" evidence="1">
    <location>
        <begin position="53"/>
        <end position="98"/>
    </location>
</feature>
<reference evidence="2 3" key="1">
    <citation type="journal article" date="2014" name="Agronomy (Basel)">
        <title>A Draft Genome Sequence for Ensete ventricosum, the Drought-Tolerant Tree Against Hunger.</title>
        <authorList>
            <person name="Harrison J."/>
            <person name="Moore K.A."/>
            <person name="Paszkiewicz K."/>
            <person name="Jones T."/>
            <person name="Grant M."/>
            <person name="Ambacheew D."/>
            <person name="Muzemil S."/>
            <person name="Studholme D.J."/>
        </authorList>
    </citation>
    <scope>NUCLEOTIDE SEQUENCE [LARGE SCALE GENOMIC DNA]</scope>
</reference>
<accession>A0A426WZ29</accession>
<feature type="compositionally biased region" description="Polar residues" evidence="1">
    <location>
        <begin position="64"/>
        <end position="74"/>
    </location>
</feature>
<protein>
    <submittedName>
        <fullName evidence="2">Uncharacterized protein</fullName>
    </submittedName>
</protein>
<sequence>MSVPGSSSRRGAQVDPRVAEALETMKSCYSSDLTLMACLLKAPKCSNARAYLQPRKKSKVAVSKQLTSSVNGPANSHLDKGKDPTYQGREPAEVEDPE</sequence>
<evidence type="ECO:0000313" key="2">
    <source>
        <dbReference type="EMBL" id="RRT32082.1"/>
    </source>
</evidence>
<evidence type="ECO:0000256" key="1">
    <source>
        <dbReference type="SAM" id="MobiDB-lite"/>
    </source>
</evidence>
<dbReference type="AlphaFoldDB" id="A0A426WZ29"/>
<dbReference type="Proteomes" id="UP000287651">
    <property type="component" value="Unassembled WGS sequence"/>
</dbReference>
<dbReference type="EMBL" id="AMZH03034001">
    <property type="protein sequence ID" value="RRT32082.1"/>
    <property type="molecule type" value="Genomic_DNA"/>
</dbReference>
<name>A0A426WZ29_ENSVE</name>
<proteinExistence type="predicted"/>